<name>A0A1G9PP78_9FLAO</name>
<protein>
    <submittedName>
        <fullName evidence="1">Uncharacterized protein</fullName>
    </submittedName>
</protein>
<dbReference type="Proteomes" id="UP000199440">
    <property type="component" value="Unassembled WGS sequence"/>
</dbReference>
<sequence>MKHLFHFLIIRYYIDRLNTNVKASLDTPLTFGYAKGVKFIPSTCQILKALPILVK</sequence>
<evidence type="ECO:0000313" key="1">
    <source>
        <dbReference type="EMBL" id="SDM00580.1"/>
    </source>
</evidence>
<reference evidence="1 2" key="1">
    <citation type="submission" date="2016-10" db="EMBL/GenBank/DDBJ databases">
        <authorList>
            <person name="de Groot N.N."/>
        </authorList>
    </citation>
    <scope>NUCLEOTIDE SEQUENCE [LARGE SCALE GENOMIC DNA]</scope>
    <source>
        <strain evidence="1 2">DSM 19886</strain>
    </source>
</reference>
<proteinExistence type="predicted"/>
<gene>
    <name evidence="1" type="ORF">SAMN04488514_10489</name>
</gene>
<dbReference type="AlphaFoldDB" id="A0A1G9PP78"/>
<dbReference type="EMBL" id="FNGV01000004">
    <property type="protein sequence ID" value="SDM00580.1"/>
    <property type="molecule type" value="Genomic_DNA"/>
</dbReference>
<accession>A0A1G9PP78</accession>
<organism evidence="1 2">
    <name type="scientific">Kriegella aquimaris</name>
    <dbReference type="NCBI Taxonomy" id="192904"/>
    <lineage>
        <taxon>Bacteria</taxon>
        <taxon>Pseudomonadati</taxon>
        <taxon>Bacteroidota</taxon>
        <taxon>Flavobacteriia</taxon>
        <taxon>Flavobacteriales</taxon>
        <taxon>Flavobacteriaceae</taxon>
        <taxon>Kriegella</taxon>
    </lineage>
</organism>
<keyword evidence="2" id="KW-1185">Reference proteome</keyword>
<evidence type="ECO:0000313" key="2">
    <source>
        <dbReference type="Proteomes" id="UP000199440"/>
    </source>
</evidence>